<dbReference type="Pfam" id="PF12505">
    <property type="entry name" value="DUF3712"/>
    <property type="match status" value="3"/>
</dbReference>
<accession>A0A813Y7C7</accession>
<keyword evidence="1" id="KW-1133">Transmembrane helix</keyword>
<protein>
    <submittedName>
        <fullName evidence="2">Uncharacterized protein</fullName>
    </submittedName>
</protein>
<keyword evidence="1" id="KW-0472">Membrane</keyword>
<dbReference type="EMBL" id="CAJNOQ010001229">
    <property type="protein sequence ID" value="CAF0878734.1"/>
    <property type="molecule type" value="Genomic_DNA"/>
</dbReference>
<comment type="caution">
    <text evidence="2">The sequence shown here is derived from an EMBL/GenBank/DDBJ whole genome shotgun (WGS) entry which is preliminary data.</text>
</comment>
<dbReference type="OrthoDB" id="10039566at2759"/>
<evidence type="ECO:0000313" key="3">
    <source>
        <dbReference type="EMBL" id="CAF3665276.1"/>
    </source>
</evidence>
<keyword evidence="1" id="KW-0812">Transmembrane</keyword>
<sequence>MNKQPNNSLSYPAELKSYKTDDYAFYNELDIEPTKVEVNNKQLKSSYKAYKNGKKKKIILMCLVITALLILILSILIFYVIIPMVIKKTIGQANVSFKSILIDNVKSNYFHINSTLELTNTGSISTRIEPMVLTIQAMDKDTSKFTTIGLIKSDIPIKTSGKSSISIIDTQFSVTNIKAFNSFVRDLIFEQKVQWYLTAKANIQPISSSMPHYPDIPFEKQVTIQALNGLKDVQLKTFSLENSTEKQINLDLLIQIDNPSIFTMDLGYLTFSLEFMSRKLGVVQSIEHVILVPKENLIPLKGQLRPTNMNDAHELIQNFLTNKPTEVNAIAGPQATSLPLLATGMNGLSLVTVMPPFQKDLIESLEFTNLTLVPSTTDTNVTLSATMRIRINSPLGKNSPLNLEKLSMKASLNYEQKEIGTLDIVDITVYTVPSLTSTYETKFENIQLILTDTSTYQLFANRFIASNEVNPIRFGISGTSNVSGSFALGPLSVSNVKVDNEVVLTGLNGLSDIQVESILIEGDQPSQGSGVALTIKTIIENAGVTTVSLKDLTLNMINMNSVTLGKINVDVLSLKPGTNSLTMNGFISPALNDLNETGIFFSNYLNNQQQMSILTVISNNHTMTTASDLTVNDLKMSAHIPGIQGQLIKSINIEAFGLEFDEKLNNVYASGRIVALFQLPSNIKMSLNVILTNINFTIYIKKLTDEFVSVALMTLDSQLVNHLKSNDSDELQMEFKSNPLIILDHNAFQNFSASLLLTPNLNMTINGMAQPTATTNMGNLTLINIPVMDNLSLVGYNQFQSSDGVSSLLKINELDILESNSNSLILQVQTTISNPSNIYLINAGNLTLDMYSTAPERVRLGSILIENFHLESYPLETNITANGKFQLTQTNHLIAKEFISQMVSGYTNVVQLEGKIFNETSGNVSVGTSIPSLQYAIEKLTITTQIPGLQGDSSLIKKVMLSGVTLATGTGILLGLIKVLNATIQLYNPFNTNMTIHGMIVKAYSGVVLNQTYLIGTVNQSALRIPIFVPAKEQIISPPVGVTINLNIPVLTQFLNLGNKTVVLSLSGTINVTIGDSSSGLMMNDDNIHILCFIE</sequence>
<organism evidence="2 4">
    <name type="scientific">Didymodactylos carnosus</name>
    <dbReference type="NCBI Taxonomy" id="1234261"/>
    <lineage>
        <taxon>Eukaryota</taxon>
        <taxon>Metazoa</taxon>
        <taxon>Spiralia</taxon>
        <taxon>Gnathifera</taxon>
        <taxon>Rotifera</taxon>
        <taxon>Eurotatoria</taxon>
        <taxon>Bdelloidea</taxon>
        <taxon>Philodinida</taxon>
        <taxon>Philodinidae</taxon>
        <taxon>Didymodactylos</taxon>
    </lineage>
</organism>
<proteinExistence type="predicted"/>
<evidence type="ECO:0000313" key="4">
    <source>
        <dbReference type="Proteomes" id="UP000663829"/>
    </source>
</evidence>
<name>A0A813Y7C7_9BILA</name>
<evidence type="ECO:0000256" key="1">
    <source>
        <dbReference type="SAM" id="Phobius"/>
    </source>
</evidence>
<gene>
    <name evidence="2" type="ORF">GPM918_LOCUS7495</name>
    <name evidence="3" type="ORF">SRO942_LOCUS7495</name>
</gene>
<dbReference type="PANTHER" id="PTHR35895:SF1">
    <property type="entry name" value="LIPID-BINDING SERUM GLYCOPROTEIN C-TERMINAL DOMAIN-CONTAINING PROTEIN"/>
    <property type="match status" value="1"/>
</dbReference>
<dbReference type="InterPro" id="IPR046368">
    <property type="entry name" value="Tag1"/>
</dbReference>
<dbReference type="PANTHER" id="PTHR35895">
    <property type="entry name" value="CHROMOSOME 16, WHOLE GENOME SHOTGUN SEQUENCE"/>
    <property type="match status" value="1"/>
</dbReference>
<dbReference type="Proteomes" id="UP000663829">
    <property type="component" value="Unassembled WGS sequence"/>
</dbReference>
<feature type="transmembrane region" description="Helical" evidence="1">
    <location>
        <begin position="58"/>
        <end position="82"/>
    </location>
</feature>
<dbReference type="InterPro" id="IPR022185">
    <property type="entry name" value="DUF3712"/>
</dbReference>
<dbReference type="GO" id="GO:0016020">
    <property type="term" value="C:membrane"/>
    <property type="evidence" value="ECO:0007669"/>
    <property type="project" value="TreeGrafter"/>
</dbReference>
<dbReference type="EMBL" id="CAJOBC010001229">
    <property type="protein sequence ID" value="CAF3665276.1"/>
    <property type="molecule type" value="Genomic_DNA"/>
</dbReference>
<keyword evidence="4" id="KW-1185">Reference proteome</keyword>
<dbReference type="Proteomes" id="UP000681722">
    <property type="component" value="Unassembled WGS sequence"/>
</dbReference>
<reference evidence="2" key="1">
    <citation type="submission" date="2021-02" db="EMBL/GenBank/DDBJ databases">
        <authorList>
            <person name="Nowell W R."/>
        </authorList>
    </citation>
    <scope>NUCLEOTIDE SEQUENCE</scope>
</reference>
<evidence type="ECO:0000313" key="2">
    <source>
        <dbReference type="EMBL" id="CAF0878734.1"/>
    </source>
</evidence>
<dbReference type="AlphaFoldDB" id="A0A813Y7C7"/>